<dbReference type="InterPro" id="IPR037176">
    <property type="entry name" value="Osmotin/thaumatin-like_sf"/>
</dbReference>
<dbReference type="Proteomes" id="UP000824596">
    <property type="component" value="Unassembled WGS sequence"/>
</dbReference>
<dbReference type="RefSeq" id="XP_044721539.1">
    <property type="nucleotide sequence ID" value="XM_044862925.1"/>
</dbReference>
<accession>A0A9P8SKD6</accession>
<dbReference type="Pfam" id="PF00314">
    <property type="entry name" value="Thaumatin"/>
    <property type="match status" value="1"/>
</dbReference>
<feature type="signal peptide" evidence="2">
    <location>
        <begin position="1"/>
        <end position="20"/>
    </location>
</feature>
<name>A0A9P8SKD6_9HYPO</name>
<evidence type="ECO:0000313" key="3">
    <source>
        <dbReference type="EMBL" id="KAH0964026.1"/>
    </source>
</evidence>
<sequence length="349" mass="37406">MNRLFLVAIAIASLLSTTSADDFRLVKRDWRADAPGHPKRAPPAKRGPPEDGEDKVPLVVTNKCEATIWPGLATQAGTGPGTGGFELEPGKNKTMWVGSDWQGRIWGRTNCTVNGESCACKTGDCFAKLDCEFSGAPPATLAEFNLAGGVDGMQTFYDISLVDGYNLPMGISYIPAKNTTYIPPNLTNCACIATEGWLFAKAPTGTFYANSSFPVPLEANETNESDCCIGKYHDPNICKPSRYSTSVKTVCPDAYSFAFDDQKSTFIVPKGGGWEVVMCPVGRSTNILRQLGKELFEIASGGRLSEPSMKRLRDIGYIEAARGAAGSVRHLSPALTILTAALAVVWSAL</sequence>
<evidence type="ECO:0000256" key="1">
    <source>
        <dbReference type="SAM" id="MobiDB-lite"/>
    </source>
</evidence>
<dbReference type="PROSITE" id="PS51367">
    <property type="entry name" value="THAUMATIN_2"/>
    <property type="match status" value="1"/>
</dbReference>
<dbReference type="PRINTS" id="PR00347">
    <property type="entry name" value="THAUMATIN"/>
</dbReference>
<keyword evidence="2" id="KW-0732">Signal</keyword>
<reference evidence="3" key="1">
    <citation type="submission" date="2021-09" db="EMBL/GenBank/DDBJ databases">
        <title>A high-quality genome of the endoparasitic fungus Hirsutella rhossiliensis with a comparison of Hirsutella genomes reveals transposable elements contributing to genome size variation.</title>
        <authorList>
            <person name="Lin R."/>
            <person name="Jiao Y."/>
            <person name="Sun X."/>
            <person name="Ling J."/>
            <person name="Xie B."/>
            <person name="Cheng X."/>
        </authorList>
    </citation>
    <scope>NUCLEOTIDE SEQUENCE</scope>
    <source>
        <strain evidence="3">HR02</strain>
    </source>
</reference>
<dbReference type="PANTHER" id="PTHR31048">
    <property type="entry name" value="OS03G0233200 PROTEIN"/>
    <property type="match status" value="1"/>
</dbReference>
<dbReference type="GeneID" id="68353583"/>
<dbReference type="SUPFAM" id="SSF49870">
    <property type="entry name" value="Osmotin, thaumatin-like protein"/>
    <property type="match status" value="1"/>
</dbReference>
<dbReference type="InterPro" id="IPR001938">
    <property type="entry name" value="Thaumatin"/>
</dbReference>
<dbReference type="OrthoDB" id="430315at2759"/>
<feature type="chain" id="PRO_5040274415" evidence="2">
    <location>
        <begin position="21"/>
        <end position="349"/>
    </location>
</feature>
<dbReference type="EMBL" id="JAIZPD010000004">
    <property type="protein sequence ID" value="KAH0964026.1"/>
    <property type="molecule type" value="Genomic_DNA"/>
</dbReference>
<protein>
    <submittedName>
        <fullName evidence="3">Thaumatin family domain-containing protein</fullName>
    </submittedName>
</protein>
<evidence type="ECO:0000256" key="2">
    <source>
        <dbReference type="SAM" id="SignalP"/>
    </source>
</evidence>
<gene>
    <name evidence="3" type="ORF">HRG_04454</name>
</gene>
<evidence type="ECO:0000313" key="4">
    <source>
        <dbReference type="Proteomes" id="UP000824596"/>
    </source>
</evidence>
<organism evidence="3 4">
    <name type="scientific">Hirsutella rhossiliensis</name>
    <dbReference type="NCBI Taxonomy" id="111463"/>
    <lineage>
        <taxon>Eukaryota</taxon>
        <taxon>Fungi</taxon>
        <taxon>Dikarya</taxon>
        <taxon>Ascomycota</taxon>
        <taxon>Pezizomycotina</taxon>
        <taxon>Sordariomycetes</taxon>
        <taxon>Hypocreomycetidae</taxon>
        <taxon>Hypocreales</taxon>
        <taxon>Ophiocordycipitaceae</taxon>
        <taxon>Hirsutella</taxon>
    </lineage>
</organism>
<keyword evidence="4" id="KW-1185">Reference proteome</keyword>
<proteinExistence type="predicted"/>
<dbReference type="Gene3D" id="2.60.110.10">
    <property type="entry name" value="Thaumatin"/>
    <property type="match status" value="1"/>
</dbReference>
<dbReference type="CDD" id="cd09215">
    <property type="entry name" value="Thaumatin-like"/>
    <property type="match status" value="1"/>
</dbReference>
<feature type="region of interest" description="Disordered" evidence="1">
    <location>
        <begin position="33"/>
        <end position="55"/>
    </location>
</feature>
<dbReference type="AlphaFoldDB" id="A0A9P8SKD6"/>
<dbReference type="SMART" id="SM00205">
    <property type="entry name" value="THN"/>
    <property type="match status" value="1"/>
</dbReference>
<comment type="caution">
    <text evidence="3">The sequence shown here is derived from an EMBL/GenBank/DDBJ whole genome shotgun (WGS) entry which is preliminary data.</text>
</comment>